<comment type="caution">
    <text evidence="9">The sequence shown here is derived from an EMBL/GenBank/DDBJ whole genome shotgun (WGS) entry which is preliminary data.</text>
</comment>
<keyword evidence="3" id="KW-0349">Heme</keyword>
<keyword evidence="4" id="KW-0479">Metal-binding</keyword>
<dbReference type="EMBL" id="CACVBM020001473">
    <property type="protein sequence ID" value="CAA7051313.1"/>
    <property type="molecule type" value="Genomic_DNA"/>
</dbReference>
<keyword evidence="8" id="KW-0732">Signal</keyword>
<comment type="similarity">
    <text evidence="2">Belongs to the cytochrome P450 family.</text>
</comment>
<sequence>MSIFLSFLCLIIPIFIVSFSALSKKLQSSKWKLPPSPSSFPIIGNLHHLTNLPHRCIHKLCSQYGPVMILHLGSVPVVVVSSSEAAEEVLKTHDLECSTRSKMVGTEKLSYGYKDITFGPYGEYWREMRKVAVIELFSLKKVQSFRYIREEEVGLMVKKISESSTLTQSPVDLSKMFFSLTASIVCRVALGQNFHDCEFIDQEKIEELVSEAADALGDFTFTDLFPSGGFGRSIDWLFGKYCKQNRNREISSRLRL</sequence>
<evidence type="ECO:0000256" key="5">
    <source>
        <dbReference type="ARBA" id="ARBA00023002"/>
    </source>
</evidence>
<evidence type="ECO:0008006" key="11">
    <source>
        <dbReference type="Google" id="ProtNLM"/>
    </source>
</evidence>
<protein>
    <recommendedName>
        <fullName evidence="11">Cytochrome P450</fullName>
    </recommendedName>
</protein>
<dbReference type="GO" id="GO:0004497">
    <property type="term" value="F:monooxygenase activity"/>
    <property type="evidence" value="ECO:0007669"/>
    <property type="project" value="UniProtKB-KW"/>
</dbReference>
<evidence type="ECO:0000313" key="10">
    <source>
        <dbReference type="Proteomes" id="UP000467841"/>
    </source>
</evidence>
<comment type="cofactor">
    <cofactor evidence="1">
        <name>heme</name>
        <dbReference type="ChEBI" id="CHEBI:30413"/>
    </cofactor>
</comment>
<evidence type="ECO:0000256" key="8">
    <source>
        <dbReference type="SAM" id="SignalP"/>
    </source>
</evidence>
<dbReference type="GO" id="GO:0016705">
    <property type="term" value="F:oxidoreductase activity, acting on paired donors, with incorporation or reduction of molecular oxygen"/>
    <property type="evidence" value="ECO:0007669"/>
    <property type="project" value="InterPro"/>
</dbReference>
<keyword evidence="6" id="KW-0408">Iron</keyword>
<dbReference type="GO" id="GO:0005506">
    <property type="term" value="F:iron ion binding"/>
    <property type="evidence" value="ECO:0007669"/>
    <property type="project" value="InterPro"/>
</dbReference>
<evidence type="ECO:0000256" key="6">
    <source>
        <dbReference type="ARBA" id="ARBA00023004"/>
    </source>
</evidence>
<dbReference type="PANTHER" id="PTHR47955">
    <property type="entry name" value="CYTOCHROME P450 FAMILY 71 PROTEIN"/>
    <property type="match status" value="1"/>
</dbReference>
<evidence type="ECO:0000256" key="3">
    <source>
        <dbReference type="ARBA" id="ARBA00022617"/>
    </source>
</evidence>
<reference evidence="9" key="1">
    <citation type="submission" date="2020-01" db="EMBL/GenBank/DDBJ databases">
        <authorList>
            <person name="Mishra B."/>
        </authorList>
    </citation>
    <scope>NUCLEOTIDE SEQUENCE [LARGE SCALE GENOMIC DNA]</scope>
</reference>
<dbReference type="InterPro" id="IPR036396">
    <property type="entry name" value="Cyt_P450_sf"/>
</dbReference>
<dbReference type="Gene3D" id="1.10.630.10">
    <property type="entry name" value="Cytochrome P450"/>
    <property type="match status" value="1"/>
</dbReference>
<evidence type="ECO:0000256" key="7">
    <source>
        <dbReference type="ARBA" id="ARBA00023033"/>
    </source>
</evidence>
<dbReference type="PRINTS" id="PR00463">
    <property type="entry name" value="EP450I"/>
</dbReference>
<organism evidence="9 10">
    <name type="scientific">Microthlaspi erraticum</name>
    <dbReference type="NCBI Taxonomy" id="1685480"/>
    <lineage>
        <taxon>Eukaryota</taxon>
        <taxon>Viridiplantae</taxon>
        <taxon>Streptophyta</taxon>
        <taxon>Embryophyta</taxon>
        <taxon>Tracheophyta</taxon>
        <taxon>Spermatophyta</taxon>
        <taxon>Magnoliopsida</taxon>
        <taxon>eudicotyledons</taxon>
        <taxon>Gunneridae</taxon>
        <taxon>Pentapetalae</taxon>
        <taxon>rosids</taxon>
        <taxon>malvids</taxon>
        <taxon>Brassicales</taxon>
        <taxon>Brassicaceae</taxon>
        <taxon>Coluteocarpeae</taxon>
        <taxon>Microthlaspi</taxon>
    </lineage>
</organism>
<dbReference type="OrthoDB" id="2789670at2759"/>
<evidence type="ECO:0000313" key="9">
    <source>
        <dbReference type="EMBL" id="CAA7051313.1"/>
    </source>
</evidence>
<dbReference type="GO" id="GO:0020037">
    <property type="term" value="F:heme binding"/>
    <property type="evidence" value="ECO:0007669"/>
    <property type="project" value="InterPro"/>
</dbReference>
<dbReference type="Proteomes" id="UP000467841">
    <property type="component" value="Unassembled WGS sequence"/>
</dbReference>
<evidence type="ECO:0000256" key="4">
    <source>
        <dbReference type="ARBA" id="ARBA00022723"/>
    </source>
</evidence>
<dbReference type="InterPro" id="IPR002401">
    <property type="entry name" value="Cyt_P450_E_grp-I"/>
</dbReference>
<dbReference type="SUPFAM" id="SSF48264">
    <property type="entry name" value="Cytochrome P450"/>
    <property type="match status" value="1"/>
</dbReference>
<evidence type="ECO:0000256" key="1">
    <source>
        <dbReference type="ARBA" id="ARBA00001971"/>
    </source>
</evidence>
<keyword evidence="5" id="KW-0560">Oxidoreductase</keyword>
<accession>A0A6D2KE32</accession>
<dbReference type="Pfam" id="PF00067">
    <property type="entry name" value="p450"/>
    <property type="match status" value="1"/>
</dbReference>
<feature type="signal peptide" evidence="8">
    <location>
        <begin position="1"/>
        <end position="23"/>
    </location>
</feature>
<dbReference type="AlphaFoldDB" id="A0A6D2KE32"/>
<keyword evidence="10" id="KW-1185">Reference proteome</keyword>
<keyword evidence="7" id="KW-0503">Monooxygenase</keyword>
<proteinExistence type="inferred from homology"/>
<gene>
    <name evidence="9" type="ORF">MERR_LOCUS38548</name>
</gene>
<name>A0A6D2KE32_9BRAS</name>
<evidence type="ECO:0000256" key="2">
    <source>
        <dbReference type="ARBA" id="ARBA00010617"/>
    </source>
</evidence>
<feature type="chain" id="PRO_5025388184" description="Cytochrome P450" evidence="8">
    <location>
        <begin position="24"/>
        <end position="256"/>
    </location>
</feature>
<dbReference type="InterPro" id="IPR001128">
    <property type="entry name" value="Cyt_P450"/>
</dbReference>
<dbReference type="PANTHER" id="PTHR47955:SF19">
    <property type="entry name" value="CYTOCHROME P450 71A9-LIKE ISOFORM X1"/>
    <property type="match status" value="1"/>
</dbReference>